<comment type="caution">
    <text evidence="2">The sequence shown here is derived from an EMBL/GenBank/DDBJ whole genome shotgun (WGS) entry which is preliminary data.</text>
</comment>
<proteinExistence type="predicted"/>
<evidence type="ECO:0000259" key="1">
    <source>
        <dbReference type="Pfam" id="PF09343"/>
    </source>
</evidence>
<dbReference type="EMBL" id="NHOO01000016">
    <property type="protein sequence ID" value="OVE46684.1"/>
    <property type="molecule type" value="Genomic_DNA"/>
</dbReference>
<dbReference type="AlphaFoldDB" id="A0A202B578"/>
<dbReference type="Proteomes" id="UP000196342">
    <property type="component" value="Unassembled WGS sequence"/>
</dbReference>
<dbReference type="InterPro" id="IPR011740">
    <property type="entry name" value="DUF2460"/>
</dbReference>
<feature type="domain" description="DUF2460" evidence="1">
    <location>
        <begin position="7"/>
        <end position="191"/>
    </location>
</feature>
<evidence type="ECO:0000313" key="3">
    <source>
        <dbReference type="Proteomes" id="UP000196342"/>
    </source>
</evidence>
<dbReference type="Pfam" id="PF09343">
    <property type="entry name" value="DUF2460"/>
    <property type="match status" value="1"/>
</dbReference>
<name>A0A202B578_CHRVL</name>
<accession>A0A202B578</accession>
<organism evidence="2 3">
    <name type="scientific">Chromobacterium violaceum</name>
    <dbReference type="NCBI Taxonomy" id="536"/>
    <lineage>
        <taxon>Bacteria</taxon>
        <taxon>Pseudomonadati</taxon>
        <taxon>Pseudomonadota</taxon>
        <taxon>Betaproteobacteria</taxon>
        <taxon>Neisseriales</taxon>
        <taxon>Chromobacteriaceae</taxon>
        <taxon>Chromobacterium</taxon>
    </lineage>
</organism>
<sequence>MSNAIFPTLPGLAWPVVKTPQFTTLIQRAASGRELRASLTAYPTYALRLSFEFLRADEYQQLLGFFLARRGAWDSFLFTDPDDCQVSDYRIGAGDGNRTQFQLLRPCGDFIEPVENVNAISAVKVAGVAKTPGKDYTVTPTGILMFNPAPGPGQDVTWSGSFYYRCRFKDDAADFNKFMQQLWEFKKCELIGATGNKV</sequence>
<dbReference type="RefSeq" id="WP_087698455.1">
    <property type="nucleotide sequence ID" value="NZ_JBCDMD010000003.1"/>
</dbReference>
<reference evidence="2 3" key="1">
    <citation type="submission" date="2017-05" db="EMBL/GenBank/DDBJ databases">
        <title>Chromobacterium violaceum GHPS1 isolated from Hydrocarbon polluted soil in French Guiana display an awesome secondary metabolite arsenal and a battery of drug and heavy-metal-resistance and detoxification of xenobiotics proteins.</title>
        <authorList>
            <person name="Belbahri L."/>
        </authorList>
    </citation>
    <scope>NUCLEOTIDE SEQUENCE [LARGE SCALE GENOMIC DNA]</scope>
    <source>
        <strain evidence="2 3">GHPS1</strain>
    </source>
</reference>
<gene>
    <name evidence="2" type="ORF">CBW21_17460</name>
</gene>
<keyword evidence="3" id="KW-1185">Reference proteome</keyword>
<evidence type="ECO:0000313" key="2">
    <source>
        <dbReference type="EMBL" id="OVE46684.1"/>
    </source>
</evidence>
<protein>
    <recommendedName>
        <fullName evidence="1">DUF2460 domain-containing protein</fullName>
    </recommendedName>
</protein>